<dbReference type="Pfam" id="PF17676">
    <property type="entry name" value="Peptidase_S66C"/>
    <property type="match status" value="1"/>
</dbReference>
<keyword evidence="4" id="KW-0378">Hydrolase</keyword>
<dbReference type="GO" id="GO:0006508">
    <property type="term" value="P:proteolysis"/>
    <property type="evidence" value="ECO:0007669"/>
    <property type="project" value="UniProtKB-KW"/>
</dbReference>
<dbReference type="InterPro" id="IPR040921">
    <property type="entry name" value="Peptidase_S66C"/>
</dbReference>
<dbReference type="CDD" id="cd07025">
    <property type="entry name" value="Peptidase_S66"/>
    <property type="match status" value="1"/>
</dbReference>
<dbReference type="GO" id="GO:0008236">
    <property type="term" value="F:serine-type peptidase activity"/>
    <property type="evidence" value="ECO:0007669"/>
    <property type="project" value="UniProtKB-KW"/>
</dbReference>
<accession>A0A1R3T264</accession>
<evidence type="ECO:0000256" key="4">
    <source>
        <dbReference type="ARBA" id="ARBA00022801"/>
    </source>
</evidence>
<evidence type="ECO:0000313" key="9">
    <source>
        <dbReference type="EMBL" id="SCD21190.1"/>
    </source>
</evidence>
<evidence type="ECO:0000256" key="2">
    <source>
        <dbReference type="ARBA" id="ARBA00022645"/>
    </source>
</evidence>
<dbReference type="InterPro" id="IPR040449">
    <property type="entry name" value="Peptidase_S66_N"/>
</dbReference>
<dbReference type="GO" id="GO:0004180">
    <property type="term" value="F:carboxypeptidase activity"/>
    <property type="evidence" value="ECO:0007669"/>
    <property type="project" value="UniProtKB-KW"/>
</dbReference>
<dbReference type="InterPro" id="IPR027478">
    <property type="entry name" value="LdcA_N"/>
</dbReference>
<dbReference type="RefSeq" id="WP_076931044.1">
    <property type="nucleotide sequence ID" value="NZ_LT605205.1"/>
</dbReference>
<keyword evidence="5" id="KW-0720">Serine protease</keyword>
<dbReference type="InterPro" id="IPR029062">
    <property type="entry name" value="Class_I_gatase-like"/>
</dbReference>
<keyword evidence="2 9" id="KW-0121">Carboxypeptidase</keyword>
<dbReference type="InterPro" id="IPR027461">
    <property type="entry name" value="Carboxypeptidase_A_C_sf"/>
</dbReference>
<dbReference type="STRING" id="1642647.PSM36_2385"/>
<dbReference type="PANTHER" id="PTHR30237:SF2">
    <property type="entry name" value="MUREIN TETRAPEPTIDE CARBOXYPEPTIDASE"/>
    <property type="match status" value="1"/>
</dbReference>
<evidence type="ECO:0000313" key="10">
    <source>
        <dbReference type="Proteomes" id="UP000187464"/>
    </source>
</evidence>
<dbReference type="AlphaFoldDB" id="A0A1R3T264"/>
<dbReference type="EMBL" id="LT605205">
    <property type="protein sequence ID" value="SCD21190.1"/>
    <property type="molecule type" value="Genomic_DNA"/>
</dbReference>
<dbReference type="Gene3D" id="3.50.30.60">
    <property type="entry name" value="LD-carboxypeptidase A C-terminal domain-like"/>
    <property type="match status" value="1"/>
</dbReference>
<evidence type="ECO:0000259" key="8">
    <source>
        <dbReference type="Pfam" id="PF17676"/>
    </source>
</evidence>
<evidence type="ECO:0000259" key="7">
    <source>
        <dbReference type="Pfam" id="PF02016"/>
    </source>
</evidence>
<dbReference type="Proteomes" id="UP000187464">
    <property type="component" value="Chromosome I"/>
</dbReference>
<dbReference type="PIRSF" id="PIRSF028757">
    <property type="entry name" value="LD-carboxypeptidase"/>
    <property type="match status" value="1"/>
</dbReference>
<feature type="domain" description="LD-carboxypeptidase N-terminal" evidence="7">
    <location>
        <begin position="15"/>
        <end position="128"/>
    </location>
</feature>
<name>A0A1R3T264_9BACT</name>
<dbReference type="InterPro" id="IPR003507">
    <property type="entry name" value="S66_fam"/>
</dbReference>
<reference evidence="9 10" key="1">
    <citation type="submission" date="2016-08" db="EMBL/GenBank/DDBJ databases">
        <authorList>
            <person name="Seilhamer J.J."/>
        </authorList>
    </citation>
    <scope>NUCLEOTIDE SEQUENCE [LARGE SCALE GENOMIC DNA]</scope>
    <source>
        <strain evidence="9">M3/6</strain>
    </source>
</reference>
<dbReference type="SUPFAM" id="SSF141986">
    <property type="entry name" value="LD-carboxypeptidase A C-terminal domain-like"/>
    <property type="match status" value="1"/>
</dbReference>
<feature type="active site" description="Charge relay system" evidence="6">
    <location>
        <position position="206"/>
    </location>
</feature>
<proteinExistence type="inferred from homology"/>
<feature type="active site" description="Nucleophile" evidence="6">
    <location>
        <position position="109"/>
    </location>
</feature>
<comment type="similarity">
    <text evidence="1">Belongs to the peptidase S66 family.</text>
</comment>
<evidence type="ECO:0000256" key="1">
    <source>
        <dbReference type="ARBA" id="ARBA00010233"/>
    </source>
</evidence>
<keyword evidence="3 9" id="KW-0645">Protease</keyword>
<dbReference type="PANTHER" id="PTHR30237">
    <property type="entry name" value="MURAMOYLTETRAPEPTIDE CARBOXYPEPTIDASE"/>
    <property type="match status" value="1"/>
</dbReference>
<evidence type="ECO:0000256" key="3">
    <source>
        <dbReference type="ARBA" id="ARBA00022670"/>
    </source>
</evidence>
<dbReference type="Pfam" id="PF02016">
    <property type="entry name" value="Peptidase_S66"/>
    <property type="match status" value="1"/>
</dbReference>
<evidence type="ECO:0000256" key="6">
    <source>
        <dbReference type="PIRSR" id="PIRSR028757-1"/>
    </source>
</evidence>
<evidence type="ECO:0000256" key="5">
    <source>
        <dbReference type="ARBA" id="ARBA00022825"/>
    </source>
</evidence>
<dbReference type="Gene3D" id="3.40.50.10740">
    <property type="entry name" value="Class I glutamine amidotransferase-like"/>
    <property type="match status" value="1"/>
</dbReference>
<protein>
    <submittedName>
        <fullName evidence="9">LD-Carboxypeptidase, a serine protease</fullName>
    </submittedName>
</protein>
<organism evidence="9 10">
    <name type="scientific">Proteiniphilum saccharofermentans</name>
    <dbReference type="NCBI Taxonomy" id="1642647"/>
    <lineage>
        <taxon>Bacteria</taxon>
        <taxon>Pseudomonadati</taxon>
        <taxon>Bacteroidota</taxon>
        <taxon>Bacteroidia</taxon>
        <taxon>Bacteroidales</taxon>
        <taxon>Dysgonomonadaceae</taxon>
        <taxon>Proteiniphilum</taxon>
    </lineage>
</organism>
<keyword evidence="10" id="KW-1185">Reference proteome</keyword>
<feature type="domain" description="LD-carboxypeptidase C-terminal" evidence="8">
    <location>
        <begin position="175"/>
        <end position="290"/>
    </location>
</feature>
<gene>
    <name evidence="9" type="ORF">PSM36_2385</name>
</gene>
<sequence length="301" mass="32874">MKRPPSLQFNDRAVILSPAGKIDGYVVQDAAAVLEGWGLRPEISENALCDAGRFSGSVAQRLSDLQRAFDDPDVKLILCSRGGYGTAHLLGKLNFSGIKRNPKWLVGYSDITLLHAALQTHGIASLHGPMAQHFSDEGAEDIAVRYTKAVLAGQSPEYRIPVGGYSPLNRKGKATGKLFGGNLSVFCGLLGSRYVRVPRGGILFIEDIGETPYRVDRMIYHLKLAGIFEGISGLIVGQFTGYEEDSQMYSPLQESIREAVREYDFPLCFNFPVGHVKLNFPLIMGGMATLGVGEEFISFIQ</sequence>
<dbReference type="SUPFAM" id="SSF52317">
    <property type="entry name" value="Class I glutamine amidotransferase-like"/>
    <property type="match status" value="1"/>
</dbReference>
<dbReference type="KEGG" id="psac:PSM36_2385"/>
<feature type="active site" description="Charge relay system" evidence="6">
    <location>
        <position position="275"/>
    </location>
</feature>